<dbReference type="EMBL" id="AP024597">
    <property type="protein sequence ID" value="BCU70008.1"/>
    <property type="molecule type" value="Genomic_DNA"/>
</dbReference>
<keyword evidence="3" id="KW-1185">Reference proteome</keyword>
<dbReference type="KEGG" id="csty:KN1_13050"/>
<evidence type="ECO:0000313" key="3">
    <source>
        <dbReference type="Proteomes" id="UP000825123"/>
    </source>
</evidence>
<sequence>MTKIQLIMVRAGDVITGVIVGGIMWVILDFILSPIPILGWIISAVVAGYVAGRLGGWAAGMILALFTPLASYIIIEVLLSYTSSVIDSNAPGIAPLANGALGLLGAAAGSLALLDAFINFIFVAMGTSYGASAYEKAKGGNKKVPGQKIAKGGYSGQRGGKGLSSIDRIVLERYRAGQTLVQIANDTGLSIYDVQNVLMDLMDRGLVRLPLNQLEIRILEAATWGINIRQLAMQTGVSEQNIMWEINRLKAMALLDDTLKLTSLGYYVVMNRRY</sequence>
<organism evidence="2 3">
    <name type="scientific">Stygiolobus caldivivus</name>
    <dbReference type="NCBI Taxonomy" id="2824673"/>
    <lineage>
        <taxon>Archaea</taxon>
        <taxon>Thermoproteota</taxon>
        <taxon>Thermoprotei</taxon>
        <taxon>Sulfolobales</taxon>
        <taxon>Sulfolobaceae</taxon>
        <taxon>Stygiolobus</taxon>
    </lineage>
</organism>
<proteinExistence type="predicted"/>
<evidence type="ECO:0000313" key="2">
    <source>
        <dbReference type="EMBL" id="BCU70008.1"/>
    </source>
</evidence>
<keyword evidence="1" id="KW-0472">Membrane</keyword>
<gene>
    <name evidence="2" type="ORF">KN1_13050</name>
</gene>
<keyword evidence="1" id="KW-0812">Transmembrane</keyword>
<evidence type="ECO:0000256" key="1">
    <source>
        <dbReference type="SAM" id="Phobius"/>
    </source>
</evidence>
<feature type="transmembrane region" description="Helical" evidence="1">
    <location>
        <begin position="58"/>
        <end position="81"/>
    </location>
</feature>
<keyword evidence="1" id="KW-1133">Transmembrane helix</keyword>
<feature type="transmembrane region" description="Helical" evidence="1">
    <location>
        <begin position="7"/>
        <end position="28"/>
    </location>
</feature>
<dbReference type="Proteomes" id="UP000825123">
    <property type="component" value="Chromosome"/>
</dbReference>
<feature type="transmembrane region" description="Helical" evidence="1">
    <location>
        <begin position="34"/>
        <end position="51"/>
    </location>
</feature>
<protein>
    <submittedName>
        <fullName evidence="2">Uncharacterized protein</fullName>
    </submittedName>
</protein>
<feature type="transmembrane region" description="Helical" evidence="1">
    <location>
        <begin position="101"/>
        <end position="124"/>
    </location>
</feature>
<reference evidence="2 3" key="1">
    <citation type="submission" date="2021-04" db="EMBL/GenBank/DDBJ databases">
        <title>Complete genome sequence of Stygiolobus sp. KN-1.</title>
        <authorList>
            <person name="Nakamura K."/>
            <person name="Sakai H."/>
            <person name="Kurosawa N."/>
        </authorList>
    </citation>
    <scope>NUCLEOTIDE SEQUENCE [LARGE SCALE GENOMIC DNA]</scope>
    <source>
        <strain evidence="2 3">KN-1</strain>
    </source>
</reference>
<name>A0A8D5U644_9CREN</name>
<accession>A0A8D5U644</accession>
<dbReference type="AlphaFoldDB" id="A0A8D5U644"/>